<evidence type="ECO:0000313" key="9">
    <source>
        <dbReference type="EMBL" id="SDY57940.1"/>
    </source>
</evidence>
<name>A0A1H3L0S6_9RHOB</name>
<feature type="chain" id="PRO_5011328963" description="Cytochrome c-type biogenesis protein" evidence="6">
    <location>
        <begin position="18"/>
        <end position="150"/>
    </location>
</feature>
<accession>A0A1H3L0S6</accession>
<evidence type="ECO:0000256" key="4">
    <source>
        <dbReference type="ARBA" id="ARBA00022729"/>
    </source>
</evidence>
<keyword evidence="6" id="KW-1133">Transmembrane helix</keyword>
<sequence length="150" mass="16903">MKWLSILFIFWTLPAFAVQPNEVLSDPKLEERARDLSQGLRCLVCRNENIDDSNAELARDLRLLVRERLVEGDTDEEVLDFVVSRYGEYVLLNPTKGGSNAILYYAGPGMLLLALLIGGLYLRTRARATPEGSNSLSDDETKRLKQIMGE</sequence>
<evidence type="ECO:0000256" key="6">
    <source>
        <dbReference type="RuleBase" id="RU364112"/>
    </source>
</evidence>
<organism evidence="9 10">
    <name type="scientific">Lentibacter algarum</name>
    <dbReference type="NCBI Taxonomy" id="576131"/>
    <lineage>
        <taxon>Bacteria</taxon>
        <taxon>Pseudomonadati</taxon>
        <taxon>Pseudomonadota</taxon>
        <taxon>Alphaproteobacteria</taxon>
        <taxon>Rhodobacterales</taxon>
        <taxon>Roseobacteraceae</taxon>
        <taxon>Lentibacter</taxon>
    </lineage>
</organism>
<evidence type="ECO:0000256" key="3">
    <source>
        <dbReference type="ARBA" id="ARBA00022723"/>
    </source>
</evidence>
<dbReference type="InterPro" id="IPR038297">
    <property type="entry name" value="CcmH/CycL/NrfF/Ccl2_sf"/>
</dbReference>
<dbReference type="Proteomes" id="UP000199026">
    <property type="component" value="Unassembled WGS sequence"/>
</dbReference>
<dbReference type="OrthoDB" id="9804975at2"/>
<dbReference type="AlphaFoldDB" id="A0A1H3L0S6"/>
<proteinExistence type="inferred from homology"/>
<evidence type="ECO:0000256" key="7">
    <source>
        <dbReference type="SAM" id="MobiDB-lite"/>
    </source>
</evidence>
<dbReference type="PANTHER" id="PTHR47870:SF4">
    <property type="entry name" value="CYTOCHROME C-TYPE BIOGENESIS PROTEIN CYCH"/>
    <property type="match status" value="1"/>
</dbReference>
<keyword evidence="10" id="KW-1185">Reference proteome</keyword>
<dbReference type="InterPro" id="IPR005616">
    <property type="entry name" value="CcmH/CycL/Ccl2/NrfF_N"/>
</dbReference>
<keyword evidence="4 6" id="KW-0732">Signal</keyword>
<keyword evidence="6" id="KW-0472">Membrane</keyword>
<gene>
    <name evidence="9" type="ORF">SAMN05444486_102874</name>
</gene>
<evidence type="ECO:0000313" key="10">
    <source>
        <dbReference type="Proteomes" id="UP000199026"/>
    </source>
</evidence>
<dbReference type="GO" id="GO:0046872">
    <property type="term" value="F:metal ion binding"/>
    <property type="evidence" value="ECO:0007669"/>
    <property type="project" value="UniProtKB-KW"/>
</dbReference>
<dbReference type="InterPro" id="IPR051263">
    <property type="entry name" value="C-type_cytochrome_biogenesis"/>
</dbReference>
<evidence type="ECO:0000256" key="5">
    <source>
        <dbReference type="ARBA" id="ARBA00023004"/>
    </source>
</evidence>
<comment type="function">
    <text evidence="6">Possible subunit of a heme lyase.</text>
</comment>
<dbReference type="Pfam" id="PF03918">
    <property type="entry name" value="CcmH"/>
    <property type="match status" value="1"/>
</dbReference>
<feature type="signal peptide" evidence="6">
    <location>
        <begin position="1"/>
        <end position="17"/>
    </location>
</feature>
<protein>
    <recommendedName>
        <fullName evidence="6">Cytochrome c-type biogenesis protein</fullName>
    </recommendedName>
</protein>
<reference evidence="9 10" key="1">
    <citation type="submission" date="2016-10" db="EMBL/GenBank/DDBJ databases">
        <authorList>
            <person name="de Groot N.N."/>
        </authorList>
    </citation>
    <scope>NUCLEOTIDE SEQUENCE [LARGE SCALE GENOMIC DNA]</scope>
    <source>
        <strain evidence="9 10">DSM 24677</strain>
    </source>
</reference>
<dbReference type="CDD" id="cd16378">
    <property type="entry name" value="CcmH_N"/>
    <property type="match status" value="1"/>
</dbReference>
<dbReference type="STRING" id="576131.SAMN05444486_102874"/>
<dbReference type="GO" id="GO:0005886">
    <property type="term" value="C:plasma membrane"/>
    <property type="evidence" value="ECO:0007669"/>
    <property type="project" value="TreeGrafter"/>
</dbReference>
<keyword evidence="2 6" id="KW-0349">Heme</keyword>
<evidence type="ECO:0000256" key="1">
    <source>
        <dbReference type="ARBA" id="ARBA00010342"/>
    </source>
</evidence>
<dbReference type="RefSeq" id="WP_089891348.1">
    <property type="nucleotide sequence ID" value="NZ_CALJFH010000034.1"/>
</dbReference>
<feature type="domain" description="CcmH/CycL/Ccl2/NrfF N-terminal" evidence="8">
    <location>
        <begin position="7"/>
        <end position="148"/>
    </location>
</feature>
<evidence type="ECO:0000259" key="8">
    <source>
        <dbReference type="Pfam" id="PF03918"/>
    </source>
</evidence>
<dbReference type="Gene3D" id="1.10.8.640">
    <property type="entry name" value="Cytochrome C biogenesis protein"/>
    <property type="match status" value="1"/>
</dbReference>
<dbReference type="PANTHER" id="PTHR47870">
    <property type="entry name" value="CYTOCHROME C-TYPE BIOGENESIS PROTEIN CCMH"/>
    <property type="match status" value="1"/>
</dbReference>
<comment type="similarity">
    <text evidence="1 6">Belongs to the CcmH/CycL/Ccl2/NrfF family.</text>
</comment>
<dbReference type="EMBL" id="FNPR01000002">
    <property type="protein sequence ID" value="SDY57940.1"/>
    <property type="molecule type" value="Genomic_DNA"/>
</dbReference>
<keyword evidence="3 6" id="KW-0479">Metal-binding</keyword>
<keyword evidence="6" id="KW-0812">Transmembrane</keyword>
<feature type="transmembrane region" description="Helical" evidence="6">
    <location>
        <begin position="102"/>
        <end position="122"/>
    </location>
</feature>
<keyword evidence="5 6" id="KW-0408">Iron</keyword>
<feature type="region of interest" description="Disordered" evidence="7">
    <location>
        <begin position="130"/>
        <end position="150"/>
    </location>
</feature>
<dbReference type="GeneID" id="78124930"/>
<evidence type="ECO:0000256" key="2">
    <source>
        <dbReference type="ARBA" id="ARBA00022617"/>
    </source>
</evidence>